<dbReference type="InterPro" id="IPR003115">
    <property type="entry name" value="ParB_N"/>
</dbReference>
<dbReference type="EMBL" id="BMJS01000016">
    <property type="protein sequence ID" value="GGF98997.1"/>
    <property type="molecule type" value="Genomic_DNA"/>
</dbReference>
<dbReference type="CDD" id="cd16405">
    <property type="entry name" value="RepB_like_N"/>
    <property type="match status" value="1"/>
</dbReference>
<gene>
    <name evidence="3" type="ORF">GCM10010995_15310</name>
</gene>
<proteinExistence type="inferred from homology"/>
<dbReference type="PANTHER" id="PTHR33375">
    <property type="entry name" value="CHROMOSOME-PARTITIONING PROTEIN PARB-RELATED"/>
    <property type="match status" value="1"/>
</dbReference>
<dbReference type="Proteomes" id="UP000636949">
    <property type="component" value="Unassembled WGS sequence"/>
</dbReference>
<dbReference type="NCBIfam" id="TIGR00180">
    <property type="entry name" value="parB_part"/>
    <property type="match status" value="1"/>
</dbReference>
<dbReference type="PANTHER" id="PTHR33375:SF1">
    <property type="entry name" value="CHROMOSOME-PARTITIONING PROTEIN PARB-RELATED"/>
    <property type="match status" value="1"/>
</dbReference>
<dbReference type="InterPro" id="IPR004437">
    <property type="entry name" value="ParB/RepB/Spo0J"/>
</dbReference>
<dbReference type="GO" id="GO:0003677">
    <property type="term" value="F:DNA binding"/>
    <property type="evidence" value="ECO:0007669"/>
    <property type="project" value="InterPro"/>
</dbReference>
<evidence type="ECO:0000313" key="3">
    <source>
        <dbReference type="EMBL" id="GGF98997.1"/>
    </source>
</evidence>
<dbReference type="AlphaFoldDB" id="A0A8J2Z4Z1"/>
<dbReference type="Gene3D" id="1.10.10.2830">
    <property type="match status" value="1"/>
</dbReference>
<evidence type="ECO:0000259" key="2">
    <source>
        <dbReference type="SMART" id="SM00470"/>
    </source>
</evidence>
<feature type="domain" description="ParB-like N-terminal" evidence="2">
    <location>
        <begin position="4"/>
        <end position="96"/>
    </location>
</feature>
<dbReference type="OrthoDB" id="6266540at2"/>
<dbReference type="InterPro" id="IPR050336">
    <property type="entry name" value="Chromosome_partition/occlusion"/>
</dbReference>
<accession>A0A8J2Z4Z1</accession>
<dbReference type="Pfam" id="PF02195">
    <property type="entry name" value="ParB_N"/>
    <property type="match status" value="1"/>
</dbReference>
<dbReference type="RefSeq" id="WP_117003120.1">
    <property type="nucleotide sequence ID" value="NZ_BMJS01000016.1"/>
</dbReference>
<name>A0A8J2Z4Z1_9GAMM</name>
<comment type="caution">
    <text evidence="3">The sequence shown here is derived from an EMBL/GenBank/DDBJ whole genome shotgun (WGS) entry which is preliminary data.</text>
</comment>
<reference evidence="3" key="1">
    <citation type="journal article" date="2014" name="Int. J. Syst. Evol. Microbiol.">
        <title>Complete genome sequence of Corynebacterium casei LMG S-19264T (=DSM 44701T), isolated from a smear-ripened cheese.</title>
        <authorList>
            <consortium name="US DOE Joint Genome Institute (JGI-PGF)"/>
            <person name="Walter F."/>
            <person name="Albersmeier A."/>
            <person name="Kalinowski J."/>
            <person name="Ruckert C."/>
        </authorList>
    </citation>
    <scope>NUCLEOTIDE SEQUENCE</scope>
    <source>
        <strain evidence="3">CGMCC 1.15758</strain>
    </source>
</reference>
<comment type="similarity">
    <text evidence="1">Belongs to the ParB family.</text>
</comment>
<organism evidence="3 4">
    <name type="scientific">Cysteiniphilum litorale</name>
    <dbReference type="NCBI Taxonomy" id="2056700"/>
    <lineage>
        <taxon>Bacteria</taxon>
        <taxon>Pseudomonadati</taxon>
        <taxon>Pseudomonadota</taxon>
        <taxon>Gammaproteobacteria</taxon>
        <taxon>Thiotrichales</taxon>
        <taxon>Fastidiosibacteraceae</taxon>
        <taxon>Cysteiniphilum</taxon>
    </lineage>
</organism>
<evidence type="ECO:0000313" key="4">
    <source>
        <dbReference type="Proteomes" id="UP000636949"/>
    </source>
</evidence>
<dbReference type="SUPFAM" id="SSF109709">
    <property type="entry name" value="KorB DNA-binding domain-like"/>
    <property type="match status" value="1"/>
</dbReference>
<dbReference type="InterPro" id="IPR037972">
    <property type="entry name" value="RepB_N"/>
</dbReference>
<evidence type="ECO:0000256" key="1">
    <source>
        <dbReference type="ARBA" id="ARBA00006295"/>
    </source>
</evidence>
<dbReference type="SMART" id="SM00470">
    <property type="entry name" value="ParB"/>
    <property type="match status" value="1"/>
</dbReference>
<sequence>MEVIEINPSQCKRWEFADRSAFEFGDIHALGMDIKKNGQVEPVMVRPLKNDAQYKYEVIAGSRRWKACLELDIDLRVIVKDISDEQAYFLQLRENEKQPISDYSRGIHFQKLLDSNKTTVAEIASYLHCSKEKVYDLLSFNKVPQQIWDAVINMGKVSCRSSKVIALLARKGDEYIAALIEIAEDIRKGAGCKKIEKLVNEIVHGEQDIDDHKEIITDHGQVIGKWVKNTIVFDQSFIISQDQIEQALKELIN</sequence>
<protein>
    <recommendedName>
        <fullName evidence="2">ParB-like N-terminal domain-containing protein</fullName>
    </recommendedName>
</protein>
<reference evidence="3" key="2">
    <citation type="submission" date="2020-09" db="EMBL/GenBank/DDBJ databases">
        <authorList>
            <person name="Sun Q."/>
            <person name="Zhou Y."/>
        </authorList>
    </citation>
    <scope>NUCLEOTIDE SEQUENCE</scope>
    <source>
        <strain evidence="3">CGMCC 1.15758</strain>
    </source>
</reference>
<dbReference type="InterPro" id="IPR036086">
    <property type="entry name" value="ParB/Sulfiredoxin_sf"/>
</dbReference>
<keyword evidence="4" id="KW-1185">Reference proteome</keyword>
<dbReference type="GO" id="GO:0045881">
    <property type="term" value="P:positive regulation of sporulation resulting in formation of a cellular spore"/>
    <property type="evidence" value="ECO:0007669"/>
    <property type="project" value="TreeGrafter"/>
</dbReference>
<dbReference type="GO" id="GO:0007059">
    <property type="term" value="P:chromosome segregation"/>
    <property type="evidence" value="ECO:0007669"/>
    <property type="project" value="TreeGrafter"/>
</dbReference>
<dbReference type="Gene3D" id="3.90.1530.30">
    <property type="match status" value="1"/>
</dbReference>
<dbReference type="GO" id="GO:0005694">
    <property type="term" value="C:chromosome"/>
    <property type="evidence" value="ECO:0007669"/>
    <property type="project" value="TreeGrafter"/>
</dbReference>
<dbReference type="SUPFAM" id="SSF110849">
    <property type="entry name" value="ParB/Sulfiredoxin"/>
    <property type="match status" value="1"/>
</dbReference>